<comment type="cofactor">
    <cofactor evidence="1">
        <name>Zn(2+)</name>
        <dbReference type="ChEBI" id="CHEBI:29105"/>
    </cofactor>
</comment>
<evidence type="ECO:0000313" key="14">
    <source>
        <dbReference type="EMBL" id="MBC8560354.1"/>
    </source>
</evidence>
<dbReference type="PANTHER" id="PTHR43694">
    <property type="entry name" value="RIBONUCLEASE J"/>
    <property type="match status" value="1"/>
</dbReference>
<evidence type="ECO:0000256" key="3">
    <source>
        <dbReference type="ARBA" id="ARBA00022490"/>
    </source>
</evidence>
<dbReference type="InterPro" id="IPR041636">
    <property type="entry name" value="RNase_J_C"/>
</dbReference>
<proteinExistence type="inferred from homology"/>
<evidence type="ECO:0000256" key="5">
    <source>
        <dbReference type="ARBA" id="ARBA00022723"/>
    </source>
</evidence>
<dbReference type="SMART" id="SM00849">
    <property type="entry name" value="Lactamase_B"/>
    <property type="match status" value="1"/>
</dbReference>
<keyword evidence="10 11" id="KW-0694">RNA-binding</keyword>
<dbReference type="Gene3D" id="3.10.20.580">
    <property type="match status" value="1"/>
</dbReference>
<evidence type="ECO:0000256" key="8">
    <source>
        <dbReference type="ARBA" id="ARBA00022833"/>
    </source>
</evidence>
<feature type="domain" description="Metallo-beta-lactamase" evidence="13">
    <location>
        <begin position="136"/>
        <end position="331"/>
    </location>
</feature>
<keyword evidence="5" id="KW-0479">Metal-binding</keyword>
<dbReference type="NCBIfam" id="TIGR00649">
    <property type="entry name" value="MG423"/>
    <property type="match status" value="1"/>
</dbReference>
<dbReference type="PANTHER" id="PTHR43694:SF1">
    <property type="entry name" value="RIBONUCLEASE J"/>
    <property type="match status" value="1"/>
</dbReference>
<evidence type="ECO:0000259" key="13">
    <source>
        <dbReference type="SMART" id="SM00849"/>
    </source>
</evidence>
<dbReference type="GO" id="GO:0006364">
    <property type="term" value="P:rRNA processing"/>
    <property type="evidence" value="ECO:0007669"/>
    <property type="project" value="UniProtKB-UniRule"/>
</dbReference>
<dbReference type="PROSITE" id="PS01292">
    <property type="entry name" value="UPF0036"/>
    <property type="match status" value="1"/>
</dbReference>
<keyword evidence="9 11" id="KW-0269">Exonuclease</keyword>
<evidence type="ECO:0000256" key="2">
    <source>
        <dbReference type="ARBA" id="ARBA00004496"/>
    </source>
</evidence>
<evidence type="ECO:0000256" key="9">
    <source>
        <dbReference type="ARBA" id="ARBA00022839"/>
    </source>
</evidence>
<gene>
    <name evidence="11" type="primary">rnj</name>
    <name evidence="14" type="ORF">H8710_09795</name>
</gene>
<dbReference type="Gene3D" id="3.60.15.10">
    <property type="entry name" value="Ribonuclease Z/Hydroxyacylglutathione hydrolase-like"/>
    <property type="match status" value="1"/>
</dbReference>
<dbReference type="GO" id="GO:0008270">
    <property type="term" value="F:zinc ion binding"/>
    <property type="evidence" value="ECO:0007669"/>
    <property type="project" value="InterPro"/>
</dbReference>
<protein>
    <recommendedName>
        <fullName evidence="11">Ribonuclease J</fullName>
        <shortName evidence="11">RNase J</shortName>
        <ecNumber evidence="11">3.1.-.-</ecNumber>
    </recommendedName>
</protein>
<evidence type="ECO:0000256" key="10">
    <source>
        <dbReference type="ARBA" id="ARBA00022884"/>
    </source>
</evidence>
<evidence type="ECO:0000256" key="1">
    <source>
        <dbReference type="ARBA" id="ARBA00001947"/>
    </source>
</evidence>
<keyword evidence="15" id="KW-1185">Reference proteome</keyword>
<dbReference type="GO" id="GO:0003723">
    <property type="term" value="F:RNA binding"/>
    <property type="evidence" value="ECO:0007669"/>
    <property type="project" value="UniProtKB-UniRule"/>
</dbReference>
<organism evidence="14 15">
    <name type="scientific">Fumia xinanensis</name>
    <dbReference type="NCBI Taxonomy" id="2763659"/>
    <lineage>
        <taxon>Bacteria</taxon>
        <taxon>Bacillati</taxon>
        <taxon>Bacillota</taxon>
        <taxon>Clostridia</taxon>
        <taxon>Eubacteriales</taxon>
        <taxon>Oscillospiraceae</taxon>
        <taxon>Fumia</taxon>
    </lineage>
</organism>
<comment type="similarity">
    <text evidence="11">Belongs to the metallo-beta-lactamase superfamily. RNA-metabolizing metallo-beta-lactamase-like family. Bacterial RNase J subfamily.</text>
</comment>
<dbReference type="EMBL" id="JACRSV010000003">
    <property type="protein sequence ID" value="MBC8560354.1"/>
    <property type="molecule type" value="Genomic_DNA"/>
</dbReference>
<dbReference type="GO" id="GO:0004521">
    <property type="term" value="F:RNA endonuclease activity"/>
    <property type="evidence" value="ECO:0007669"/>
    <property type="project" value="UniProtKB-UniRule"/>
</dbReference>
<dbReference type="EC" id="3.1.-.-" evidence="11"/>
<dbReference type="FunFam" id="3.10.20.580:FF:000001">
    <property type="entry name" value="Ribonuclease J"/>
    <property type="match status" value="1"/>
</dbReference>
<dbReference type="Gene3D" id="3.40.50.10710">
    <property type="entry name" value="Metallo-hydrolase/oxidoreductase"/>
    <property type="match status" value="1"/>
</dbReference>
<dbReference type="Pfam" id="PF17770">
    <property type="entry name" value="RNase_J_C"/>
    <property type="match status" value="1"/>
</dbReference>
<evidence type="ECO:0000256" key="12">
    <source>
        <dbReference type="SAM" id="MobiDB-lite"/>
    </source>
</evidence>
<evidence type="ECO:0000313" key="15">
    <source>
        <dbReference type="Proteomes" id="UP000610760"/>
    </source>
</evidence>
<dbReference type="Pfam" id="PF00753">
    <property type="entry name" value="Lactamase_B"/>
    <property type="match status" value="1"/>
</dbReference>
<dbReference type="SUPFAM" id="SSF56281">
    <property type="entry name" value="Metallo-hydrolase/oxidoreductase"/>
    <property type="match status" value="1"/>
</dbReference>
<feature type="compositionally biased region" description="Basic and acidic residues" evidence="12">
    <location>
        <begin position="56"/>
        <end position="72"/>
    </location>
</feature>
<dbReference type="InterPro" id="IPR030854">
    <property type="entry name" value="RNase_J_bac"/>
</dbReference>
<dbReference type="CDD" id="cd07714">
    <property type="entry name" value="RNaseJ_MBL-fold"/>
    <property type="match status" value="1"/>
</dbReference>
<dbReference type="HAMAP" id="MF_01491">
    <property type="entry name" value="RNase_J_bact"/>
    <property type="match status" value="1"/>
</dbReference>
<comment type="function">
    <text evidence="11">An RNase that has 5'-3' exonuclease and possibly endonuclease activity. Involved in maturation of rRNA and in some organisms also mRNA maturation and/or decay.</text>
</comment>
<comment type="subunit">
    <text evidence="11">Homodimer, may be a subunit of the RNA degradosome.</text>
</comment>
<dbReference type="InterPro" id="IPR055132">
    <property type="entry name" value="RNase_J_b_CASP"/>
</dbReference>
<dbReference type="InterPro" id="IPR011108">
    <property type="entry name" value="RMMBL"/>
</dbReference>
<keyword evidence="4 11" id="KW-0540">Nuclease</keyword>
<reference evidence="14" key="1">
    <citation type="submission" date="2020-08" db="EMBL/GenBank/DDBJ databases">
        <title>Genome public.</title>
        <authorList>
            <person name="Liu C."/>
            <person name="Sun Q."/>
        </authorList>
    </citation>
    <scope>NUCLEOTIDE SEQUENCE</scope>
    <source>
        <strain evidence="14">NSJ-33</strain>
    </source>
</reference>
<keyword evidence="8" id="KW-0862">Zinc</keyword>
<accession>A0A926I7W3</accession>
<comment type="subcellular location">
    <subcellularLocation>
        <location evidence="2 11">Cytoplasm</location>
    </subcellularLocation>
</comment>
<feature type="binding site" evidence="11">
    <location>
        <begin position="481"/>
        <end position="485"/>
    </location>
    <ligand>
        <name>substrate</name>
    </ligand>
</feature>
<feature type="compositionally biased region" description="Basic residues" evidence="12">
    <location>
        <begin position="110"/>
        <end position="123"/>
    </location>
</feature>
<evidence type="ECO:0000256" key="7">
    <source>
        <dbReference type="ARBA" id="ARBA00022801"/>
    </source>
</evidence>
<dbReference type="InterPro" id="IPR036866">
    <property type="entry name" value="RibonucZ/Hydroxyglut_hydro"/>
</dbReference>
<keyword evidence="6 11" id="KW-0255">Endonuclease</keyword>
<dbReference type="Proteomes" id="UP000610760">
    <property type="component" value="Unassembled WGS sequence"/>
</dbReference>
<dbReference type="InterPro" id="IPR001279">
    <property type="entry name" value="Metallo-B-lactamas"/>
</dbReference>
<dbReference type="Pfam" id="PF22505">
    <property type="entry name" value="RNase_J_b_CASP"/>
    <property type="match status" value="1"/>
</dbReference>
<keyword evidence="3 11" id="KW-0963">Cytoplasm</keyword>
<dbReference type="Pfam" id="PF07521">
    <property type="entry name" value="RMMBL"/>
    <property type="match status" value="1"/>
</dbReference>
<dbReference type="GO" id="GO:0004534">
    <property type="term" value="F:5'-3' RNA exonuclease activity"/>
    <property type="evidence" value="ECO:0007669"/>
    <property type="project" value="UniProtKB-UniRule"/>
</dbReference>
<feature type="compositionally biased region" description="Basic and acidic residues" evidence="12">
    <location>
        <begin position="84"/>
        <end position="109"/>
    </location>
</feature>
<feature type="compositionally biased region" description="Low complexity" evidence="12">
    <location>
        <begin position="27"/>
        <end position="55"/>
    </location>
</feature>
<evidence type="ECO:0000256" key="4">
    <source>
        <dbReference type="ARBA" id="ARBA00022722"/>
    </source>
</evidence>
<sequence>MKKEGSNVTNNNQNNDTKIIDATLSTGAAPAGGAKKSRSSGSRRYNKGAKASSKPKTAEEAAKKELTADNKPKAPNKGGKKQTPKNEKKQPATKADNKENKRNPNEKSGSRRPRGGSKSKKPALKIIPLGGLHEIGKNMTAYEYGDDIFIVDCGMAFPDADMLGVDIVIPDFTYLEKNVEKIRGVVITHGHEDHIGSIPYFLKKINVPIYGGRLALGLIEGKLKEHGLLGKAKLNPVTPGSIVKMGCMSVEFIHVNHSIPDAMAVAITTPVGVVVQTGDFKIDYTPIEGGMIDIARFAELGKKGVLCLLSDSTNAERPGFAESERNVGYAFENLFHQAGNKRIIIASFASNIHRIQQIIDNAARSGRKVAVSGRSMVNVVAKAIELGYLNVPKDIMIDIDNIGRYPKNKLVLVTTGSQGEPMSALSRMAAGDHRKVSVTSEDFIIISAHPIPGNEKHVTRVINDLMRLGAEVIYKSMYDVHVSGHACQAELKMMLSIVKPKFFIPVHGEYKHLKQHMSLAQELGIAPDHMLISDLGQVIELDGENMKVNGSVEAGHVFVDGYGVGDVGSIVLRDRKHLAQDGLIIVVVTIESESGTVVAGPDIVSRGFVYVRESEQLMEDARHLVRKALDDCQERNVREWSALKVVVKDQLSSFIYKKTKRDPMILPIIMEI</sequence>
<dbReference type="AlphaFoldDB" id="A0A926I7W3"/>
<evidence type="ECO:0000256" key="6">
    <source>
        <dbReference type="ARBA" id="ARBA00022759"/>
    </source>
</evidence>
<feature type="region of interest" description="Disordered" evidence="12">
    <location>
        <begin position="1"/>
        <end position="123"/>
    </location>
</feature>
<dbReference type="GO" id="GO:0005737">
    <property type="term" value="C:cytoplasm"/>
    <property type="evidence" value="ECO:0007669"/>
    <property type="project" value="UniProtKB-SubCell"/>
</dbReference>
<dbReference type="InterPro" id="IPR004613">
    <property type="entry name" value="RNase_J"/>
</dbReference>
<evidence type="ECO:0000256" key="11">
    <source>
        <dbReference type="HAMAP-Rule" id="MF_01491"/>
    </source>
</evidence>
<keyword evidence="11" id="KW-0698">rRNA processing</keyword>
<comment type="caution">
    <text evidence="14">The sequence shown here is derived from an EMBL/GenBank/DDBJ whole genome shotgun (WGS) entry which is preliminary data.</text>
</comment>
<dbReference type="InterPro" id="IPR001587">
    <property type="entry name" value="RNase_J_CS"/>
</dbReference>
<dbReference type="InterPro" id="IPR042173">
    <property type="entry name" value="RNase_J_2"/>
</dbReference>
<name>A0A926I7W3_9FIRM</name>
<keyword evidence="7 11" id="KW-0378">Hydrolase</keyword>